<keyword evidence="2" id="KW-1185">Reference proteome</keyword>
<sequence>MAVGIKVQAQRIVRVPGVGVFLKEPCRQRVIHPCIDIIEPGLHVILVSGVADAVVHISRTFDDISKGIVAVGGCDISCICYKGGYVSVAVVDIAVGCSAVLISDCAEQQVCAVYVPSSLVVVTVEFKKKLRCTMKKNCLPDLSKTVLLYFSGNRDQVLFFWLTRYFSLSSLFTKCNFL</sequence>
<gene>
    <name evidence="1" type="ORF">SAMN05421730_10697</name>
</gene>
<evidence type="ECO:0000313" key="2">
    <source>
        <dbReference type="Proteomes" id="UP000199315"/>
    </source>
</evidence>
<organism evidence="1 2">
    <name type="scientific">Anaerobium acetethylicum</name>
    <dbReference type="NCBI Taxonomy" id="1619234"/>
    <lineage>
        <taxon>Bacteria</taxon>
        <taxon>Bacillati</taxon>
        <taxon>Bacillota</taxon>
        <taxon>Clostridia</taxon>
        <taxon>Lachnospirales</taxon>
        <taxon>Lachnospiraceae</taxon>
        <taxon>Anaerobium</taxon>
    </lineage>
</organism>
<dbReference type="AlphaFoldDB" id="A0A1D3TZB7"/>
<protein>
    <submittedName>
        <fullName evidence="1">Uncharacterized protein</fullName>
    </submittedName>
</protein>
<dbReference type="EMBL" id="FMKA01000069">
    <property type="protein sequence ID" value="SCP99900.1"/>
    <property type="molecule type" value="Genomic_DNA"/>
</dbReference>
<proteinExistence type="predicted"/>
<name>A0A1D3TZB7_9FIRM</name>
<accession>A0A1D3TZB7</accession>
<evidence type="ECO:0000313" key="1">
    <source>
        <dbReference type="EMBL" id="SCP99900.1"/>
    </source>
</evidence>
<dbReference type="Proteomes" id="UP000199315">
    <property type="component" value="Unassembled WGS sequence"/>
</dbReference>
<reference evidence="1 2" key="1">
    <citation type="submission" date="2016-09" db="EMBL/GenBank/DDBJ databases">
        <authorList>
            <person name="Capua I."/>
            <person name="De Benedictis P."/>
            <person name="Joannis T."/>
            <person name="Lombin L.H."/>
            <person name="Cattoli G."/>
        </authorList>
    </citation>
    <scope>NUCLEOTIDE SEQUENCE [LARGE SCALE GENOMIC DNA]</scope>
    <source>
        <strain evidence="1 2">GluBS11</strain>
    </source>
</reference>